<accession>A0A834XEX0</accession>
<dbReference type="GO" id="GO:0005643">
    <property type="term" value="C:nuclear pore"/>
    <property type="evidence" value="ECO:0007669"/>
    <property type="project" value="UniProtKB-SubCell"/>
</dbReference>
<dbReference type="EMBL" id="JAAIUW010000001">
    <property type="protein sequence ID" value="KAF7843318.1"/>
    <property type="molecule type" value="Genomic_DNA"/>
</dbReference>
<evidence type="ECO:0000256" key="6">
    <source>
        <dbReference type="ARBA" id="ARBA00022990"/>
    </source>
</evidence>
<evidence type="ECO:0000313" key="12">
    <source>
        <dbReference type="EMBL" id="KAF7843318.1"/>
    </source>
</evidence>
<dbReference type="InterPro" id="IPR045207">
    <property type="entry name" value="RanBD_NUP50_plant"/>
</dbReference>
<keyword evidence="4" id="KW-0509">mRNA transport</keyword>
<keyword evidence="7" id="KW-0811">Translocation</keyword>
<dbReference type="InterPro" id="IPR011993">
    <property type="entry name" value="PH-like_dom_sf"/>
</dbReference>
<dbReference type="OrthoDB" id="185618at2759"/>
<evidence type="ECO:0000256" key="5">
    <source>
        <dbReference type="ARBA" id="ARBA00022927"/>
    </source>
</evidence>
<keyword evidence="2" id="KW-0813">Transport</keyword>
<evidence type="ECO:0000256" key="8">
    <source>
        <dbReference type="ARBA" id="ARBA00023132"/>
    </source>
</evidence>
<feature type="compositionally biased region" description="Basic and acidic residues" evidence="10">
    <location>
        <begin position="16"/>
        <end position="25"/>
    </location>
</feature>
<keyword evidence="9" id="KW-0539">Nucleus</keyword>
<sequence length="438" mass="47343">MEDAENSLPPSKKRSAGRELTRDTPIDDEEDSPELESGTFKRASEEVLATRRIVKVRRQQPTRSAPSSNPFAGIRLVTPTESSANPSEATTQAQLASENTTADDTNGITKDSEKAKDENVEQSETKDSEKEVTEKENTAEESGSEKPEVNKEQSKDDNNNKNEDKHVADKESAGEVDKKRIEHESVTENNDKKEKTDKEDKKADKVESEEPSTEGGPLKSFQQLSSSQNAFTGLSGTGFSSSSFSFGSISTDASALGSTSGSIFGTKNDKPFGLGLSNNGVSLFGAAGTSAASKSEGSSFPTMQEVVVETGEENERAVFNADSILFEYVDGSWKERGKGELKINVTTTGINKARLLMRSRGNYRLILNARLYPDMKLTNMEKKGVTFACINSATEGKDGLSTIALKFKDGSIVEEFKAAVMAHKGEASRGLKTPENSP</sequence>
<protein>
    <submittedName>
        <fullName evidence="12">Nuclear pore complex protein NUP50A-like</fullName>
    </submittedName>
</protein>
<dbReference type="PANTHER" id="PTHR23138">
    <property type="entry name" value="RAN BINDING PROTEIN"/>
    <property type="match status" value="1"/>
</dbReference>
<dbReference type="GO" id="GO:0051028">
    <property type="term" value="P:mRNA transport"/>
    <property type="evidence" value="ECO:0007669"/>
    <property type="project" value="UniProtKB-KW"/>
</dbReference>
<proteinExistence type="predicted"/>
<dbReference type="CDD" id="cd13169">
    <property type="entry name" value="RanBD_NUP50_plant"/>
    <property type="match status" value="1"/>
</dbReference>
<dbReference type="AlphaFoldDB" id="A0A834XEX0"/>
<dbReference type="PANTHER" id="PTHR23138:SF142">
    <property type="entry name" value="RAN-BINDING PROTEIN 3B-RELATED"/>
    <property type="match status" value="1"/>
</dbReference>
<organism evidence="12 13">
    <name type="scientific">Senna tora</name>
    <dbReference type="NCBI Taxonomy" id="362788"/>
    <lineage>
        <taxon>Eukaryota</taxon>
        <taxon>Viridiplantae</taxon>
        <taxon>Streptophyta</taxon>
        <taxon>Embryophyta</taxon>
        <taxon>Tracheophyta</taxon>
        <taxon>Spermatophyta</taxon>
        <taxon>Magnoliopsida</taxon>
        <taxon>eudicotyledons</taxon>
        <taxon>Gunneridae</taxon>
        <taxon>Pentapetalae</taxon>
        <taxon>rosids</taxon>
        <taxon>fabids</taxon>
        <taxon>Fabales</taxon>
        <taxon>Fabaceae</taxon>
        <taxon>Caesalpinioideae</taxon>
        <taxon>Cassia clade</taxon>
        <taxon>Senna</taxon>
    </lineage>
</organism>
<feature type="compositionally biased region" description="Basic and acidic residues" evidence="10">
    <location>
        <begin position="110"/>
        <end position="208"/>
    </location>
</feature>
<evidence type="ECO:0000256" key="7">
    <source>
        <dbReference type="ARBA" id="ARBA00023010"/>
    </source>
</evidence>
<keyword evidence="6" id="KW-0007">Acetylation</keyword>
<evidence type="ECO:0000256" key="2">
    <source>
        <dbReference type="ARBA" id="ARBA00022448"/>
    </source>
</evidence>
<reference evidence="12" key="1">
    <citation type="submission" date="2020-09" db="EMBL/GenBank/DDBJ databases">
        <title>Genome-Enabled Discovery of Anthraquinone Biosynthesis in Senna tora.</title>
        <authorList>
            <person name="Kang S.-H."/>
            <person name="Pandey R.P."/>
            <person name="Lee C.-M."/>
            <person name="Sim J.-S."/>
            <person name="Jeong J.-T."/>
            <person name="Choi B.-S."/>
            <person name="Jung M."/>
            <person name="Ginzburg D."/>
            <person name="Zhao K."/>
            <person name="Won S.Y."/>
            <person name="Oh T.-J."/>
            <person name="Yu Y."/>
            <person name="Kim N.-H."/>
            <person name="Lee O.R."/>
            <person name="Lee T.-H."/>
            <person name="Bashyal P."/>
            <person name="Kim T.-S."/>
            <person name="Lee W.-H."/>
            <person name="Kawkins C."/>
            <person name="Kim C.-K."/>
            <person name="Kim J.S."/>
            <person name="Ahn B.O."/>
            <person name="Rhee S.Y."/>
            <person name="Sohng J.K."/>
        </authorList>
    </citation>
    <scope>NUCLEOTIDE SEQUENCE</scope>
    <source>
        <tissue evidence="12">Leaf</tissue>
    </source>
</reference>
<evidence type="ECO:0000259" key="11">
    <source>
        <dbReference type="PROSITE" id="PS50196"/>
    </source>
</evidence>
<dbReference type="Proteomes" id="UP000634136">
    <property type="component" value="Unassembled WGS sequence"/>
</dbReference>
<dbReference type="Pfam" id="PF00638">
    <property type="entry name" value="Ran_BP1"/>
    <property type="match status" value="1"/>
</dbReference>
<evidence type="ECO:0000256" key="10">
    <source>
        <dbReference type="SAM" id="MobiDB-lite"/>
    </source>
</evidence>
<evidence type="ECO:0000256" key="9">
    <source>
        <dbReference type="ARBA" id="ARBA00023242"/>
    </source>
</evidence>
<name>A0A834XEX0_9FABA</name>
<keyword evidence="13" id="KW-1185">Reference proteome</keyword>
<evidence type="ECO:0000256" key="3">
    <source>
        <dbReference type="ARBA" id="ARBA00022737"/>
    </source>
</evidence>
<keyword evidence="3" id="KW-0677">Repeat</keyword>
<keyword evidence="8" id="KW-0906">Nuclear pore complex</keyword>
<evidence type="ECO:0000256" key="1">
    <source>
        <dbReference type="ARBA" id="ARBA00004567"/>
    </source>
</evidence>
<evidence type="ECO:0000313" key="13">
    <source>
        <dbReference type="Proteomes" id="UP000634136"/>
    </source>
</evidence>
<feature type="domain" description="RanBD1" evidence="11">
    <location>
        <begin position="299"/>
        <end position="429"/>
    </location>
</feature>
<dbReference type="SMART" id="SM00160">
    <property type="entry name" value="RanBD"/>
    <property type="match status" value="1"/>
</dbReference>
<dbReference type="InterPro" id="IPR045255">
    <property type="entry name" value="RanBP1-like"/>
</dbReference>
<dbReference type="Pfam" id="PF08911">
    <property type="entry name" value="NUP50"/>
    <property type="match status" value="1"/>
</dbReference>
<keyword evidence="5" id="KW-0653">Protein transport</keyword>
<dbReference type="Gene3D" id="2.30.29.30">
    <property type="entry name" value="Pleckstrin-homology domain (PH domain)/Phosphotyrosine-binding domain (PTB)"/>
    <property type="match status" value="1"/>
</dbReference>
<dbReference type="InterPro" id="IPR015007">
    <property type="entry name" value="NUP2/50/61"/>
</dbReference>
<dbReference type="GO" id="GO:0015031">
    <property type="term" value="P:protein transport"/>
    <property type="evidence" value="ECO:0007669"/>
    <property type="project" value="UniProtKB-KW"/>
</dbReference>
<comment type="caution">
    <text evidence="12">The sequence shown here is derived from an EMBL/GenBank/DDBJ whole genome shotgun (WGS) entry which is preliminary data.</text>
</comment>
<evidence type="ECO:0000256" key="4">
    <source>
        <dbReference type="ARBA" id="ARBA00022816"/>
    </source>
</evidence>
<gene>
    <name evidence="12" type="ORF">G2W53_000223</name>
</gene>
<dbReference type="PROSITE" id="PS50196">
    <property type="entry name" value="RANBD1"/>
    <property type="match status" value="1"/>
</dbReference>
<dbReference type="InterPro" id="IPR000156">
    <property type="entry name" value="Ran_bind_dom"/>
</dbReference>
<feature type="compositionally biased region" description="Polar residues" evidence="10">
    <location>
        <begin position="79"/>
        <end position="109"/>
    </location>
</feature>
<feature type="region of interest" description="Disordered" evidence="10">
    <location>
        <begin position="1"/>
        <end position="221"/>
    </location>
</feature>
<feature type="compositionally biased region" description="Polar residues" evidence="10">
    <location>
        <begin position="61"/>
        <end position="70"/>
    </location>
</feature>
<dbReference type="SUPFAM" id="SSF50729">
    <property type="entry name" value="PH domain-like"/>
    <property type="match status" value="1"/>
</dbReference>
<comment type="subcellular location">
    <subcellularLocation>
        <location evidence="1">Nucleus</location>
        <location evidence="1">Nuclear pore complex</location>
    </subcellularLocation>
</comment>